<dbReference type="AlphaFoldDB" id="A0A7K1L916"/>
<dbReference type="SUPFAM" id="SSF46689">
    <property type="entry name" value="Homeodomain-like"/>
    <property type="match status" value="1"/>
</dbReference>
<dbReference type="PROSITE" id="PS50977">
    <property type="entry name" value="HTH_TETR_2"/>
    <property type="match status" value="1"/>
</dbReference>
<proteinExistence type="predicted"/>
<dbReference type="Proteomes" id="UP000432015">
    <property type="component" value="Unassembled WGS sequence"/>
</dbReference>
<dbReference type="RefSeq" id="WP_156219809.1">
    <property type="nucleotide sequence ID" value="NZ_WOFH01000011.1"/>
</dbReference>
<feature type="DNA-binding region" description="H-T-H motif" evidence="2">
    <location>
        <begin position="31"/>
        <end position="50"/>
    </location>
</feature>
<dbReference type="Pfam" id="PF00440">
    <property type="entry name" value="TetR_N"/>
    <property type="match status" value="1"/>
</dbReference>
<sequence>MGPRMSAEERREMAIEAALVEFGQTGYNGTSTAVIAERVGVSQPYLFRLFPTKRALFLAAAERCFDDIEAMMRDAAGGLYGVEALRAMSTAYRWTLSERPVLLRFQLKLYAAAVHDEEVSRLGHVRWARLWRLITELSGGEPEEVLRFVAVGLLANVLTLFDVPYTSGEAFAGSVRDWSERLRGVEHLADWPIGQAEPRRPGEP</sequence>
<dbReference type="GO" id="GO:0000976">
    <property type="term" value="F:transcription cis-regulatory region binding"/>
    <property type="evidence" value="ECO:0007669"/>
    <property type="project" value="TreeGrafter"/>
</dbReference>
<feature type="domain" description="HTH tetR-type" evidence="3">
    <location>
        <begin position="8"/>
        <end position="68"/>
    </location>
</feature>
<dbReference type="InterPro" id="IPR009057">
    <property type="entry name" value="Homeodomain-like_sf"/>
</dbReference>
<keyword evidence="5" id="KW-1185">Reference proteome</keyword>
<dbReference type="GO" id="GO:0003700">
    <property type="term" value="F:DNA-binding transcription factor activity"/>
    <property type="evidence" value="ECO:0007669"/>
    <property type="project" value="TreeGrafter"/>
</dbReference>
<protein>
    <submittedName>
        <fullName evidence="4">TetR family transcriptional regulator</fullName>
    </submittedName>
</protein>
<dbReference type="EMBL" id="WOFH01000011">
    <property type="protein sequence ID" value="MUN40665.1"/>
    <property type="molecule type" value="Genomic_DNA"/>
</dbReference>
<dbReference type="PANTHER" id="PTHR30055">
    <property type="entry name" value="HTH-TYPE TRANSCRIPTIONAL REGULATOR RUTR"/>
    <property type="match status" value="1"/>
</dbReference>
<comment type="caution">
    <text evidence="4">The sequence shown here is derived from an EMBL/GenBank/DDBJ whole genome shotgun (WGS) entry which is preliminary data.</text>
</comment>
<evidence type="ECO:0000259" key="3">
    <source>
        <dbReference type="PROSITE" id="PS50977"/>
    </source>
</evidence>
<dbReference type="InterPro" id="IPR001647">
    <property type="entry name" value="HTH_TetR"/>
</dbReference>
<evidence type="ECO:0000256" key="2">
    <source>
        <dbReference type="PROSITE-ProRule" id="PRU00335"/>
    </source>
</evidence>
<dbReference type="PANTHER" id="PTHR30055:SF146">
    <property type="entry name" value="HTH-TYPE TRANSCRIPTIONAL DUAL REGULATOR CECR"/>
    <property type="match status" value="1"/>
</dbReference>
<name>A0A7K1L916_9ACTN</name>
<keyword evidence="1 2" id="KW-0238">DNA-binding</keyword>
<organism evidence="4 5">
    <name type="scientific">Actinomadura litoris</name>
    <dbReference type="NCBI Taxonomy" id="2678616"/>
    <lineage>
        <taxon>Bacteria</taxon>
        <taxon>Bacillati</taxon>
        <taxon>Actinomycetota</taxon>
        <taxon>Actinomycetes</taxon>
        <taxon>Streptosporangiales</taxon>
        <taxon>Thermomonosporaceae</taxon>
        <taxon>Actinomadura</taxon>
    </lineage>
</organism>
<reference evidence="4 5" key="1">
    <citation type="submission" date="2019-11" db="EMBL/GenBank/DDBJ databases">
        <authorList>
            <person name="Cao P."/>
        </authorList>
    </citation>
    <scope>NUCLEOTIDE SEQUENCE [LARGE SCALE GENOMIC DNA]</scope>
    <source>
        <strain evidence="4 5">NEAU-AAG5</strain>
    </source>
</reference>
<dbReference type="InterPro" id="IPR050109">
    <property type="entry name" value="HTH-type_TetR-like_transc_reg"/>
</dbReference>
<evidence type="ECO:0000313" key="5">
    <source>
        <dbReference type="Proteomes" id="UP000432015"/>
    </source>
</evidence>
<evidence type="ECO:0000256" key="1">
    <source>
        <dbReference type="ARBA" id="ARBA00023125"/>
    </source>
</evidence>
<accession>A0A7K1L916</accession>
<evidence type="ECO:0000313" key="4">
    <source>
        <dbReference type="EMBL" id="MUN40665.1"/>
    </source>
</evidence>
<dbReference type="Gene3D" id="1.10.357.10">
    <property type="entry name" value="Tetracycline Repressor, domain 2"/>
    <property type="match status" value="1"/>
</dbReference>
<gene>
    <name evidence="4" type="ORF">GNZ18_29275</name>
</gene>